<evidence type="ECO:0000313" key="4">
    <source>
        <dbReference type="Proteomes" id="UP000054498"/>
    </source>
</evidence>
<feature type="region of interest" description="Disordered" evidence="1">
    <location>
        <begin position="87"/>
        <end position="145"/>
    </location>
</feature>
<dbReference type="GeneID" id="25733214"/>
<evidence type="ECO:0000259" key="2">
    <source>
        <dbReference type="Pfam" id="PF08392"/>
    </source>
</evidence>
<feature type="domain" description="FAE" evidence="2">
    <location>
        <begin position="149"/>
        <end position="225"/>
    </location>
</feature>
<dbReference type="OrthoDB" id="329835at2759"/>
<dbReference type="GO" id="GO:0016020">
    <property type="term" value="C:membrane"/>
    <property type="evidence" value="ECO:0007669"/>
    <property type="project" value="InterPro"/>
</dbReference>
<protein>
    <submittedName>
        <fullName evidence="3">3-ketoacyl-CoA synthase 1</fullName>
    </submittedName>
</protein>
<organism evidence="3 4">
    <name type="scientific">Monoraphidium neglectum</name>
    <dbReference type="NCBI Taxonomy" id="145388"/>
    <lineage>
        <taxon>Eukaryota</taxon>
        <taxon>Viridiplantae</taxon>
        <taxon>Chlorophyta</taxon>
        <taxon>core chlorophytes</taxon>
        <taxon>Chlorophyceae</taxon>
        <taxon>CS clade</taxon>
        <taxon>Sphaeropleales</taxon>
        <taxon>Selenastraceae</taxon>
        <taxon>Monoraphidium</taxon>
    </lineage>
</organism>
<dbReference type="GO" id="GO:0006633">
    <property type="term" value="P:fatty acid biosynthetic process"/>
    <property type="evidence" value="ECO:0007669"/>
    <property type="project" value="InterPro"/>
</dbReference>
<evidence type="ECO:0000256" key="1">
    <source>
        <dbReference type="SAM" id="MobiDB-lite"/>
    </source>
</evidence>
<dbReference type="KEGG" id="mng:MNEG_15542"/>
<dbReference type="RefSeq" id="XP_013891441.1">
    <property type="nucleotide sequence ID" value="XM_014035987.1"/>
</dbReference>
<dbReference type="Proteomes" id="UP000054498">
    <property type="component" value="Unassembled WGS sequence"/>
</dbReference>
<proteinExistence type="predicted"/>
<dbReference type="EMBL" id="KK105637">
    <property type="protein sequence ID" value="KIY92421.1"/>
    <property type="molecule type" value="Genomic_DNA"/>
</dbReference>
<dbReference type="PANTHER" id="PTHR31561">
    <property type="entry name" value="3-KETOACYL-COA SYNTHASE"/>
    <property type="match status" value="1"/>
</dbReference>
<reference evidence="3 4" key="1">
    <citation type="journal article" date="2013" name="BMC Genomics">
        <title>Reconstruction of the lipid metabolism for the microalga Monoraphidium neglectum from its genome sequence reveals characteristics suitable for biofuel production.</title>
        <authorList>
            <person name="Bogen C."/>
            <person name="Al-Dilaimi A."/>
            <person name="Albersmeier A."/>
            <person name="Wichmann J."/>
            <person name="Grundmann M."/>
            <person name="Rupp O."/>
            <person name="Lauersen K.J."/>
            <person name="Blifernez-Klassen O."/>
            <person name="Kalinowski J."/>
            <person name="Goesmann A."/>
            <person name="Mussgnug J.H."/>
            <person name="Kruse O."/>
        </authorList>
    </citation>
    <scope>NUCLEOTIDE SEQUENCE [LARGE SCALE GENOMIC DNA]</scope>
    <source>
        <strain evidence="3 4">SAG 48.87</strain>
    </source>
</reference>
<keyword evidence="4" id="KW-1185">Reference proteome</keyword>
<dbReference type="InterPro" id="IPR016039">
    <property type="entry name" value="Thiolase-like"/>
</dbReference>
<name>A0A0D2LR64_9CHLO</name>
<dbReference type="Gene3D" id="3.40.47.10">
    <property type="match status" value="2"/>
</dbReference>
<accession>A0A0D2LR64</accession>
<dbReference type="GO" id="GO:0016747">
    <property type="term" value="F:acyltransferase activity, transferring groups other than amino-acyl groups"/>
    <property type="evidence" value="ECO:0007669"/>
    <property type="project" value="InterPro"/>
</dbReference>
<gene>
    <name evidence="3" type="ORF">MNEG_15542</name>
</gene>
<feature type="compositionally biased region" description="Low complexity" evidence="1">
    <location>
        <begin position="92"/>
        <end position="134"/>
    </location>
</feature>
<dbReference type="AlphaFoldDB" id="A0A0D2LR64"/>
<feature type="non-terminal residue" evidence="3">
    <location>
        <position position="237"/>
    </location>
</feature>
<dbReference type="Pfam" id="PF08392">
    <property type="entry name" value="FAE1_CUT1_RppA"/>
    <property type="match status" value="2"/>
</dbReference>
<dbReference type="STRING" id="145388.A0A0D2LR64"/>
<feature type="domain" description="FAE" evidence="2">
    <location>
        <begin position="2"/>
        <end position="83"/>
    </location>
</feature>
<sequence>MREARASMLGAAEAVFAKTGVSPRDVQIVVTVCSVFTPTPSLASMVVNHFRMTSSVVTYHLGGMGCSGGAVGINLIHDLLKPNLDESCQHASSNSSNSSNGGMRSSSNESSGSSGRRGSGRSSASDSSNSLPSNGRRRQAGSVATARAARPGCNALLLCCESMTKGLYTGDDLSRTAAMCVFRQGGAAVLLSNRRAAAWRAKYRLLHSVRAHIGADDTAYSDVPKSAQKAISKALTR</sequence>
<dbReference type="SUPFAM" id="SSF53901">
    <property type="entry name" value="Thiolase-like"/>
    <property type="match status" value="2"/>
</dbReference>
<dbReference type="InterPro" id="IPR013601">
    <property type="entry name" value="FAE1_typ3_polyketide_synth"/>
</dbReference>
<dbReference type="InterPro" id="IPR012392">
    <property type="entry name" value="3-ktacl-CoA_syn"/>
</dbReference>
<evidence type="ECO:0000313" key="3">
    <source>
        <dbReference type="EMBL" id="KIY92421.1"/>
    </source>
</evidence>